<dbReference type="PANTHER" id="PTHR48207:SF3">
    <property type="entry name" value="SUCCINATE--HYDROXYMETHYLGLUTARATE COA-TRANSFERASE"/>
    <property type="match status" value="1"/>
</dbReference>
<sequence length="402" mass="44218">MNDYIFSGLKVLDVGTVVAGPVAATILADFGADVIKIEQPGEGDLLRVLSDIPTTPDADSNYFWQMDGRNKKDLTLNLKTPEGIEILHKLIADCDVYVTNQPFGVRRALKLSYNDIKPLNPSMIYASLSAFGEEGPERDSKGFDLLAYWARSGLMDLVRSPGCKPSQALPGMGDHPTAIALYASIVTALLNKERTGKGAMVHTSLLANGLWSAASIAAGALANGDMDAYRATNQVPAATGYVYATKDNRWLQLTMIRSEGQFLQFLDSIDQLHFIKDERFATPELWYENREQLSALIQNVLINREAAEWLAIFEAKMVPIELVATVDEAVRNEQLIINNMVVAPTDPDIDVPFIINHPIKISNLDQVGPKRAPELGEHTDEILQNLGYSHQQILALKDKGVT</sequence>
<dbReference type="STRING" id="247633.GP2143_12986"/>
<dbReference type="GO" id="GO:0008410">
    <property type="term" value="F:CoA-transferase activity"/>
    <property type="evidence" value="ECO:0007669"/>
    <property type="project" value="TreeGrafter"/>
</dbReference>
<dbReference type="eggNOG" id="COG1804">
    <property type="taxonomic scope" value="Bacteria"/>
</dbReference>
<proteinExistence type="predicted"/>
<evidence type="ECO:0000256" key="1">
    <source>
        <dbReference type="ARBA" id="ARBA00022679"/>
    </source>
</evidence>
<dbReference type="SUPFAM" id="SSF89796">
    <property type="entry name" value="CoA-transferase family III (CaiB/BaiF)"/>
    <property type="match status" value="1"/>
</dbReference>
<dbReference type="Pfam" id="PF02515">
    <property type="entry name" value="CoA_transf_3"/>
    <property type="match status" value="1"/>
</dbReference>
<reference evidence="2 3" key="1">
    <citation type="journal article" date="2010" name="J. Bacteriol.">
        <title>Genome sequence of the oligotrophic marine Gammaproteobacterium HTCC2143, isolated from the Oregon Coast.</title>
        <authorList>
            <person name="Oh H.M."/>
            <person name="Kang I."/>
            <person name="Ferriera S."/>
            <person name="Giovannoni S.J."/>
            <person name="Cho J.C."/>
        </authorList>
    </citation>
    <scope>NUCLEOTIDE SEQUENCE [LARGE SCALE GENOMIC DNA]</scope>
    <source>
        <strain evidence="2 3">HTCC2143</strain>
    </source>
</reference>
<keyword evidence="3" id="KW-1185">Reference proteome</keyword>
<name>A0Y7R7_9GAMM</name>
<evidence type="ECO:0000313" key="2">
    <source>
        <dbReference type="EMBL" id="EAW32171.1"/>
    </source>
</evidence>
<dbReference type="InterPro" id="IPR050483">
    <property type="entry name" value="CoA-transferase_III_domain"/>
</dbReference>
<evidence type="ECO:0000313" key="3">
    <source>
        <dbReference type="Proteomes" id="UP000004931"/>
    </source>
</evidence>
<dbReference type="InterPro" id="IPR003673">
    <property type="entry name" value="CoA-Trfase_fam_III"/>
</dbReference>
<dbReference type="EMBL" id="AAVT01000001">
    <property type="protein sequence ID" value="EAW32171.1"/>
    <property type="molecule type" value="Genomic_DNA"/>
</dbReference>
<gene>
    <name evidence="2" type="ORF">GP2143_12986</name>
</gene>
<dbReference type="InterPro" id="IPR044855">
    <property type="entry name" value="CoA-Trfase_III_dom3_sf"/>
</dbReference>
<dbReference type="InterPro" id="IPR023606">
    <property type="entry name" value="CoA-Trfase_III_dom_1_sf"/>
</dbReference>
<accession>A0Y7R7</accession>
<comment type="caution">
    <text evidence="2">The sequence shown here is derived from an EMBL/GenBank/DDBJ whole genome shotgun (WGS) entry which is preliminary data.</text>
</comment>
<dbReference type="OrthoDB" id="9058532at2"/>
<dbReference type="AlphaFoldDB" id="A0Y7R7"/>
<dbReference type="PANTHER" id="PTHR48207">
    <property type="entry name" value="SUCCINATE--HYDROXYMETHYLGLUTARATE COA-TRANSFERASE"/>
    <property type="match status" value="1"/>
</dbReference>
<protein>
    <submittedName>
        <fullName evidence="2">L-carnitine dehydratase/bile acid-inducible protein F</fullName>
    </submittedName>
</protein>
<keyword evidence="1" id="KW-0808">Transferase</keyword>
<dbReference type="Proteomes" id="UP000004931">
    <property type="component" value="Unassembled WGS sequence"/>
</dbReference>
<dbReference type="Gene3D" id="3.30.1540.10">
    <property type="entry name" value="formyl-coa transferase, domain 3"/>
    <property type="match status" value="1"/>
</dbReference>
<dbReference type="Gene3D" id="3.40.50.10540">
    <property type="entry name" value="Crotonobetainyl-coa:carnitine coa-transferase, domain 1"/>
    <property type="match status" value="1"/>
</dbReference>
<organism evidence="2 3">
    <name type="scientific">marine gamma proteobacterium HTCC2143</name>
    <dbReference type="NCBI Taxonomy" id="247633"/>
    <lineage>
        <taxon>Bacteria</taxon>
        <taxon>Pseudomonadati</taxon>
        <taxon>Pseudomonadota</taxon>
        <taxon>Gammaproteobacteria</taxon>
        <taxon>Cellvibrionales</taxon>
        <taxon>Spongiibacteraceae</taxon>
        <taxon>BD1-7 clade</taxon>
    </lineage>
</organism>